<sequence>MFHIANQYAYVIKTRELPVSSDSRIP</sequence>
<proteinExistence type="predicted"/>
<accession>A0ABU1XCL2</accession>
<dbReference type="EMBL" id="JAVDWW010000003">
    <property type="protein sequence ID" value="MDR7168277.1"/>
    <property type="molecule type" value="Genomic_DNA"/>
</dbReference>
<keyword evidence="2" id="KW-1185">Reference proteome</keyword>
<organism evidence="1 2">
    <name type="scientific">Nocardia kruczakiae</name>
    <dbReference type="NCBI Taxonomy" id="261477"/>
    <lineage>
        <taxon>Bacteria</taxon>
        <taxon>Bacillati</taxon>
        <taxon>Actinomycetota</taxon>
        <taxon>Actinomycetes</taxon>
        <taxon>Mycobacteriales</taxon>
        <taxon>Nocardiaceae</taxon>
        <taxon>Nocardia</taxon>
    </lineage>
</organism>
<comment type="caution">
    <text evidence="1">The sequence shown here is derived from an EMBL/GenBank/DDBJ whole genome shotgun (WGS) entry which is preliminary data.</text>
</comment>
<gene>
    <name evidence="1" type="ORF">J2W56_002008</name>
</gene>
<reference evidence="1 2" key="1">
    <citation type="submission" date="2023-07" db="EMBL/GenBank/DDBJ databases">
        <title>Sorghum-associated microbial communities from plants grown in Nebraska, USA.</title>
        <authorList>
            <person name="Schachtman D."/>
        </authorList>
    </citation>
    <scope>NUCLEOTIDE SEQUENCE [LARGE SCALE GENOMIC DNA]</scope>
    <source>
        <strain evidence="1 2">4272</strain>
    </source>
</reference>
<evidence type="ECO:0000313" key="1">
    <source>
        <dbReference type="EMBL" id="MDR7168277.1"/>
    </source>
</evidence>
<name>A0ABU1XCL2_9NOCA</name>
<dbReference type="Proteomes" id="UP001251217">
    <property type="component" value="Unassembled WGS sequence"/>
</dbReference>
<evidence type="ECO:0000313" key="2">
    <source>
        <dbReference type="Proteomes" id="UP001251217"/>
    </source>
</evidence>
<protein>
    <submittedName>
        <fullName evidence="1">Uncharacterized protein</fullName>
    </submittedName>
</protein>